<dbReference type="AlphaFoldDB" id="A0A804KCZ6"/>
<evidence type="ECO:0000313" key="1">
    <source>
        <dbReference type="EMBL" id="CAG1833320.1"/>
    </source>
</evidence>
<evidence type="ECO:0000313" key="3">
    <source>
        <dbReference type="Proteomes" id="UP000012960"/>
    </source>
</evidence>
<name>A0A804KCZ6_MUSAM</name>
<organism evidence="2 3">
    <name type="scientific">Musa acuminata subsp. malaccensis</name>
    <name type="common">Wild banana</name>
    <name type="synonym">Musa malaccensis</name>
    <dbReference type="NCBI Taxonomy" id="214687"/>
    <lineage>
        <taxon>Eukaryota</taxon>
        <taxon>Viridiplantae</taxon>
        <taxon>Streptophyta</taxon>
        <taxon>Embryophyta</taxon>
        <taxon>Tracheophyta</taxon>
        <taxon>Spermatophyta</taxon>
        <taxon>Magnoliopsida</taxon>
        <taxon>Liliopsida</taxon>
        <taxon>Zingiberales</taxon>
        <taxon>Musaceae</taxon>
        <taxon>Musa</taxon>
    </lineage>
</organism>
<dbReference type="InParanoid" id="A0A804KCZ6"/>
<reference evidence="2" key="2">
    <citation type="submission" date="2021-05" db="UniProtKB">
        <authorList>
            <consortium name="EnsemblPlants"/>
        </authorList>
    </citation>
    <scope>IDENTIFICATION</scope>
    <source>
        <strain evidence="2">subsp. malaccensis</strain>
    </source>
</reference>
<dbReference type="EnsemblPlants" id="Ma08_t31600.1">
    <property type="protein sequence ID" value="Ma08_p31600.1"/>
    <property type="gene ID" value="Ma08_g31600"/>
</dbReference>
<reference evidence="1" key="1">
    <citation type="submission" date="2021-03" db="EMBL/GenBank/DDBJ databases">
        <authorList>
            <consortium name="Genoscope - CEA"/>
            <person name="William W."/>
        </authorList>
    </citation>
    <scope>NUCLEOTIDE SEQUENCE</scope>
    <source>
        <strain evidence="1">Doubled-haploid Pahang</strain>
    </source>
</reference>
<keyword evidence="3" id="KW-1185">Reference proteome</keyword>
<proteinExistence type="predicted"/>
<gene>
    <name evidence="1" type="ORF">GSMUA_92400.1</name>
</gene>
<dbReference type="EMBL" id="HG996472">
    <property type="protein sequence ID" value="CAG1833320.1"/>
    <property type="molecule type" value="Genomic_DNA"/>
</dbReference>
<protein>
    <submittedName>
        <fullName evidence="1">(wild Malaysian banana) hypothetical protein</fullName>
    </submittedName>
</protein>
<accession>A0A804KCZ6</accession>
<sequence>MGTNACWTITSEASMTSELEASLNLTEECRYCTPTCRHRSLQCLQKQQ</sequence>
<dbReference type="Proteomes" id="UP000012960">
    <property type="component" value="Unplaced"/>
</dbReference>
<evidence type="ECO:0000313" key="2">
    <source>
        <dbReference type="EnsemblPlants" id="Ma08_p31600.1"/>
    </source>
</evidence>
<dbReference type="Gramene" id="Ma08_t31600.1">
    <property type="protein sequence ID" value="Ma08_p31600.1"/>
    <property type="gene ID" value="Ma08_g31600"/>
</dbReference>